<keyword evidence="2 4" id="KW-0808">Transferase</keyword>
<gene>
    <name evidence="4" type="ORF">H6X83_06755</name>
</gene>
<accession>A0A7G9WKS9</accession>
<dbReference type="KEGG" id="caml:H6X83_06755"/>
<dbReference type="AlphaFoldDB" id="A0A7G9WKS9"/>
<name>A0A7G9WKS9_9FIRM</name>
<sequence length="408" mass="46913">MKKLCLITDHYPYTKGELPFVLPELAVTHQYFDVQIFSKDMQEQQEYTPPYDIPAKHFNLTGGKAFKATQYLYYKTKKMYRQEIEEKHPDHPANQVEAEVRNFLFNAEMLRRWLKREGCFQDITNTVYYTFWYSTGTMALVLEKQKHPEMKIATRAHGYDLYNERQPCGQLFKSFMDPYIDFIGFISRTGRDYYLQHFAVKENQDAYRVCYLGVPDNGLNPGATDGAPMELFSCSNVIPLKRVELLVQAISLLNFPVHWYHAGNGESFEKVTALCHELLDSKPNVKWEMPGAIPNTEVVKYYQQQHVDLFLTSSETEGLPVSIMEAYSYGVPVAATAVGGIPEMVNLGTGYLLPENPTPQEIADVIRKHQNASATTRASLNLNARQLWFNSFHDKKNHEKFAKALLSL</sequence>
<keyword evidence="1" id="KW-0328">Glycosyltransferase</keyword>
<evidence type="ECO:0000256" key="2">
    <source>
        <dbReference type="ARBA" id="ARBA00022679"/>
    </source>
</evidence>
<organism evidence="4 5">
    <name type="scientific">Caproicibacterium amylolyticum</name>
    <dbReference type="NCBI Taxonomy" id="2766537"/>
    <lineage>
        <taxon>Bacteria</taxon>
        <taxon>Bacillati</taxon>
        <taxon>Bacillota</taxon>
        <taxon>Clostridia</taxon>
        <taxon>Eubacteriales</taxon>
        <taxon>Oscillospiraceae</taxon>
        <taxon>Caproicibacterium</taxon>
    </lineage>
</organism>
<dbReference type="Pfam" id="PF00534">
    <property type="entry name" value="Glycos_transf_1"/>
    <property type="match status" value="1"/>
</dbReference>
<evidence type="ECO:0000259" key="3">
    <source>
        <dbReference type="Pfam" id="PF00534"/>
    </source>
</evidence>
<dbReference type="GO" id="GO:0016757">
    <property type="term" value="F:glycosyltransferase activity"/>
    <property type="evidence" value="ECO:0007669"/>
    <property type="project" value="UniProtKB-KW"/>
</dbReference>
<proteinExistence type="predicted"/>
<dbReference type="RefSeq" id="WP_212508357.1">
    <property type="nucleotide sequence ID" value="NZ_CP060696.1"/>
</dbReference>
<dbReference type="SUPFAM" id="SSF53756">
    <property type="entry name" value="UDP-Glycosyltransferase/glycogen phosphorylase"/>
    <property type="match status" value="1"/>
</dbReference>
<keyword evidence="5" id="KW-1185">Reference proteome</keyword>
<protein>
    <submittedName>
        <fullName evidence="4">Glycosyltransferase</fullName>
    </submittedName>
</protein>
<evidence type="ECO:0000313" key="4">
    <source>
        <dbReference type="EMBL" id="QNO19291.1"/>
    </source>
</evidence>
<dbReference type="InterPro" id="IPR001296">
    <property type="entry name" value="Glyco_trans_1"/>
</dbReference>
<reference evidence="4 5" key="1">
    <citation type="submission" date="2020-08" db="EMBL/GenBank/DDBJ databases">
        <authorList>
            <person name="Ren C."/>
            <person name="Gu Y."/>
            <person name="Xu Y."/>
        </authorList>
    </citation>
    <scope>NUCLEOTIDE SEQUENCE [LARGE SCALE GENOMIC DNA]</scope>
    <source>
        <strain evidence="4 5">LBM18003</strain>
    </source>
</reference>
<feature type="domain" description="Glycosyl transferase family 1" evidence="3">
    <location>
        <begin position="231"/>
        <end position="385"/>
    </location>
</feature>
<dbReference type="Proteomes" id="UP000516046">
    <property type="component" value="Chromosome"/>
</dbReference>
<evidence type="ECO:0000313" key="5">
    <source>
        <dbReference type="Proteomes" id="UP000516046"/>
    </source>
</evidence>
<evidence type="ECO:0000256" key="1">
    <source>
        <dbReference type="ARBA" id="ARBA00022676"/>
    </source>
</evidence>
<dbReference type="Gene3D" id="3.40.50.2000">
    <property type="entry name" value="Glycogen Phosphorylase B"/>
    <property type="match status" value="2"/>
</dbReference>
<dbReference type="PANTHER" id="PTHR12526:SF629">
    <property type="entry name" value="TEICHURONIC ACID BIOSYNTHESIS GLYCOSYLTRANSFERASE TUAH-RELATED"/>
    <property type="match status" value="1"/>
</dbReference>
<dbReference type="EMBL" id="CP060696">
    <property type="protein sequence ID" value="QNO19291.1"/>
    <property type="molecule type" value="Genomic_DNA"/>
</dbReference>
<dbReference type="PANTHER" id="PTHR12526">
    <property type="entry name" value="GLYCOSYLTRANSFERASE"/>
    <property type="match status" value="1"/>
</dbReference>